<dbReference type="SUPFAM" id="SSF52540">
    <property type="entry name" value="P-loop containing nucleoside triphosphate hydrolases"/>
    <property type="match status" value="1"/>
</dbReference>
<dbReference type="EMBL" id="LAZR01012879">
    <property type="protein sequence ID" value="KKM24655.1"/>
    <property type="molecule type" value="Genomic_DNA"/>
</dbReference>
<sequence>KFLKPGVIHHTIFDRIARETRKFQLTLAFVDQRPSQIDEEVYSQIANTFVMHMIDDKDIKRVVQTLPDSKKWRSVISGLQKRHCFVRGDAVAVPSIIEVLDYKDEVNLRNKLGIGKTLSETLKKIEKSDVTKLEDD</sequence>
<dbReference type="InterPro" id="IPR027417">
    <property type="entry name" value="P-loop_NTPase"/>
</dbReference>
<accession>A0A0F9LAP1</accession>
<comment type="caution">
    <text evidence="1">The sequence shown here is derived from an EMBL/GenBank/DDBJ whole genome shotgun (WGS) entry which is preliminary data.</text>
</comment>
<evidence type="ECO:0000313" key="1">
    <source>
        <dbReference type="EMBL" id="KKM24655.1"/>
    </source>
</evidence>
<dbReference type="PANTHER" id="PTHR42957">
    <property type="entry name" value="HELICASE MJ1565-RELATED"/>
    <property type="match status" value="1"/>
</dbReference>
<dbReference type="Gene3D" id="3.40.50.300">
    <property type="entry name" value="P-loop containing nucleotide triphosphate hydrolases"/>
    <property type="match status" value="1"/>
</dbReference>
<feature type="non-terminal residue" evidence="1">
    <location>
        <position position="1"/>
    </location>
</feature>
<dbReference type="AlphaFoldDB" id="A0A0F9LAP1"/>
<dbReference type="PANTHER" id="PTHR42957:SF1">
    <property type="entry name" value="HELICASE MJ1565-RELATED"/>
    <property type="match status" value="1"/>
</dbReference>
<reference evidence="1" key="1">
    <citation type="journal article" date="2015" name="Nature">
        <title>Complex archaea that bridge the gap between prokaryotes and eukaryotes.</title>
        <authorList>
            <person name="Spang A."/>
            <person name="Saw J.H."/>
            <person name="Jorgensen S.L."/>
            <person name="Zaremba-Niedzwiedzka K."/>
            <person name="Martijn J."/>
            <person name="Lind A.E."/>
            <person name="van Eijk R."/>
            <person name="Schleper C."/>
            <person name="Guy L."/>
            <person name="Ettema T.J."/>
        </authorList>
    </citation>
    <scope>NUCLEOTIDE SEQUENCE</scope>
</reference>
<protein>
    <recommendedName>
        <fullName evidence="2">ATP-binding protein</fullName>
    </recommendedName>
</protein>
<organism evidence="1">
    <name type="scientific">marine sediment metagenome</name>
    <dbReference type="NCBI Taxonomy" id="412755"/>
    <lineage>
        <taxon>unclassified sequences</taxon>
        <taxon>metagenomes</taxon>
        <taxon>ecological metagenomes</taxon>
    </lineage>
</organism>
<proteinExistence type="predicted"/>
<evidence type="ECO:0008006" key="2">
    <source>
        <dbReference type="Google" id="ProtNLM"/>
    </source>
</evidence>
<gene>
    <name evidence="1" type="ORF">LCGC14_1602920</name>
</gene>
<dbReference type="InterPro" id="IPR008571">
    <property type="entry name" value="HerA-like"/>
</dbReference>
<name>A0A0F9LAP1_9ZZZZ</name>